<sequence length="212" mass="24512">MTIKKTDPRVLKTRNNLRRALVFLMQQEPLESISVQKITQTAHITRGTFYLHYKDKQDFIETALQDFINEFFDSVMYIPENSIKPVKVFSLKCAFAYIEQNADIFTVLLGESFGNRFHQAMYERLRKEMLQYTKTVAIPGKQVEVPIEIQVDFVASAVLGLIGRWLERGLVYTSRYMTINVSKMLARDVEVDDLVGNFFSDQLQIELGVQPA</sequence>
<dbReference type="Pfam" id="PF00440">
    <property type="entry name" value="TetR_N"/>
    <property type="match status" value="1"/>
</dbReference>
<evidence type="ECO:0000313" key="4">
    <source>
        <dbReference type="EMBL" id="MBM6753382.1"/>
    </source>
</evidence>
<reference evidence="4 5" key="1">
    <citation type="journal article" date="2021" name="Sci. Rep.">
        <title>The distribution of antibiotic resistance genes in chicken gut microbiota commensals.</title>
        <authorList>
            <person name="Juricova H."/>
            <person name="Matiasovicova J."/>
            <person name="Kubasova T."/>
            <person name="Cejkova D."/>
            <person name="Rychlik I."/>
        </authorList>
    </citation>
    <scope>NUCLEOTIDE SEQUENCE [LARGE SCALE GENOMIC DNA]</scope>
    <source>
        <strain evidence="4 5">An810</strain>
    </source>
</reference>
<feature type="DNA-binding region" description="H-T-H motif" evidence="2">
    <location>
        <begin position="34"/>
        <end position="53"/>
    </location>
</feature>
<accession>A0ABS2EMU9</accession>
<dbReference type="PROSITE" id="PS50977">
    <property type="entry name" value="HTH_TETR_2"/>
    <property type="match status" value="1"/>
</dbReference>
<evidence type="ECO:0000313" key="5">
    <source>
        <dbReference type="Proteomes" id="UP000776629"/>
    </source>
</evidence>
<evidence type="ECO:0000256" key="1">
    <source>
        <dbReference type="ARBA" id="ARBA00023125"/>
    </source>
</evidence>
<dbReference type="InterPro" id="IPR009057">
    <property type="entry name" value="Homeodomain-like_sf"/>
</dbReference>
<comment type="caution">
    <text evidence="4">The sequence shown here is derived from an EMBL/GenBank/DDBJ whole genome shotgun (WGS) entry which is preliminary data.</text>
</comment>
<dbReference type="RefSeq" id="WP_204775908.1">
    <property type="nucleotide sequence ID" value="NZ_JACJJQ010000003.1"/>
</dbReference>
<evidence type="ECO:0000259" key="3">
    <source>
        <dbReference type="PROSITE" id="PS50977"/>
    </source>
</evidence>
<keyword evidence="1 2" id="KW-0238">DNA-binding</keyword>
<dbReference type="EMBL" id="JACJJQ010000003">
    <property type="protein sequence ID" value="MBM6753382.1"/>
    <property type="molecule type" value="Genomic_DNA"/>
</dbReference>
<dbReference type="SUPFAM" id="SSF46689">
    <property type="entry name" value="Homeodomain-like"/>
    <property type="match status" value="1"/>
</dbReference>
<keyword evidence="5" id="KW-1185">Reference proteome</keyword>
<dbReference type="PANTHER" id="PTHR43479">
    <property type="entry name" value="ACREF/ENVCD OPERON REPRESSOR-RELATED"/>
    <property type="match status" value="1"/>
</dbReference>
<feature type="domain" description="HTH tetR-type" evidence="3">
    <location>
        <begin position="11"/>
        <end position="71"/>
    </location>
</feature>
<dbReference type="InterPro" id="IPR039532">
    <property type="entry name" value="TetR_C_Firmicutes"/>
</dbReference>
<dbReference type="InterPro" id="IPR001647">
    <property type="entry name" value="HTH_TetR"/>
</dbReference>
<dbReference type="Proteomes" id="UP000776629">
    <property type="component" value="Unassembled WGS sequence"/>
</dbReference>
<dbReference type="Pfam" id="PF14278">
    <property type="entry name" value="TetR_C_8"/>
    <property type="match status" value="1"/>
</dbReference>
<evidence type="ECO:0000256" key="2">
    <source>
        <dbReference type="PROSITE-ProRule" id="PRU00335"/>
    </source>
</evidence>
<dbReference type="InterPro" id="IPR050624">
    <property type="entry name" value="HTH-type_Tx_Regulator"/>
</dbReference>
<organism evidence="4 5">
    <name type="scientific">Limosilactobacillus alvi</name>
    <dbReference type="NCBI Taxonomy" id="990412"/>
    <lineage>
        <taxon>Bacteria</taxon>
        <taxon>Bacillati</taxon>
        <taxon>Bacillota</taxon>
        <taxon>Bacilli</taxon>
        <taxon>Lactobacillales</taxon>
        <taxon>Lactobacillaceae</taxon>
        <taxon>Limosilactobacillus</taxon>
    </lineage>
</organism>
<dbReference type="Gene3D" id="1.10.357.10">
    <property type="entry name" value="Tetracycline Repressor, domain 2"/>
    <property type="match status" value="1"/>
</dbReference>
<proteinExistence type="predicted"/>
<dbReference type="PANTHER" id="PTHR43479:SF7">
    <property type="entry name" value="TETR-FAMILY TRANSCRIPTIONAL REGULATOR"/>
    <property type="match status" value="1"/>
</dbReference>
<protein>
    <submittedName>
        <fullName evidence="4">TetR/AcrR family transcriptional regulator</fullName>
    </submittedName>
</protein>
<name>A0ABS2EMU9_9LACO</name>
<gene>
    <name evidence="4" type="ORF">H5993_01185</name>
</gene>